<evidence type="ECO:0000313" key="3">
    <source>
        <dbReference type="EMBL" id="KAA5606359.1"/>
    </source>
</evidence>
<gene>
    <name evidence="3" type="ORF">F1188_05625</name>
</gene>
<dbReference type="Proteomes" id="UP000324065">
    <property type="component" value="Unassembled WGS sequence"/>
</dbReference>
<proteinExistence type="predicted"/>
<dbReference type="EMBL" id="VWPJ01000004">
    <property type="protein sequence ID" value="KAA5606359.1"/>
    <property type="molecule type" value="Genomic_DNA"/>
</dbReference>
<evidence type="ECO:0000256" key="1">
    <source>
        <dbReference type="SAM" id="SignalP"/>
    </source>
</evidence>
<dbReference type="Gene3D" id="3.90.1340.10">
    <property type="entry name" value="Phage tail collar domain"/>
    <property type="match status" value="1"/>
</dbReference>
<dbReference type="OrthoDB" id="9810174at2"/>
<organism evidence="3 4">
    <name type="scientific">Roseospira marina</name>
    <dbReference type="NCBI Taxonomy" id="140057"/>
    <lineage>
        <taxon>Bacteria</taxon>
        <taxon>Pseudomonadati</taxon>
        <taxon>Pseudomonadota</taxon>
        <taxon>Alphaproteobacteria</taxon>
        <taxon>Rhodospirillales</taxon>
        <taxon>Rhodospirillaceae</taxon>
        <taxon>Roseospira</taxon>
    </lineage>
</organism>
<protein>
    <submittedName>
        <fullName evidence="3">Phage tail protein</fullName>
    </submittedName>
</protein>
<feature type="domain" description="Phage tail collar" evidence="2">
    <location>
        <begin position="48"/>
        <end position="104"/>
    </location>
</feature>
<dbReference type="Pfam" id="PF07484">
    <property type="entry name" value="Collar"/>
    <property type="match status" value="1"/>
</dbReference>
<dbReference type="InterPro" id="IPR011083">
    <property type="entry name" value="Phage_tail_collar_dom"/>
</dbReference>
<keyword evidence="4" id="KW-1185">Reference proteome</keyword>
<dbReference type="RefSeq" id="WP_150061428.1">
    <property type="nucleotide sequence ID" value="NZ_JACHII010000006.1"/>
</dbReference>
<feature type="chain" id="PRO_5024456054" evidence="1">
    <location>
        <begin position="31"/>
        <end position="256"/>
    </location>
</feature>
<evidence type="ECO:0000259" key="2">
    <source>
        <dbReference type="Pfam" id="PF07484"/>
    </source>
</evidence>
<name>A0A5M6IF37_9PROT</name>
<sequence length="256" mass="25041">MTRAVTQGPMTRMSASGTLMGLAVGALTLAAAPDAAKACAANGEQYMGSICITAASFCPRGYEQAAGQVVPIAENTALYSLLSNTYGGDGRVSFAYPDLRGRIPIGAGQGVGLTDVDLGEMRGAEVRTLSEAQLAQHTHGATAVFTPDSSGGGGSGSDAAVQISTASGDRSTPLDGDYLGAVDAPALGGAAVNLYTSTLSGSVSLNGVSGGGGSGSGGTVTVTNAMTGTGAPVPTVDPSVGLIFCIATGGIYPPRD</sequence>
<comment type="caution">
    <text evidence="3">The sequence shown here is derived from an EMBL/GenBank/DDBJ whole genome shotgun (WGS) entry which is preliminary data.</text>
</comment>
<reference evidence="3 4" key="1">
    <citation type="submission" date="2019-09" db="EMBL/GenBank/DDBJ databases">
        <title>Genome sequence of Roseospira marina, one of the more divergent members of the non-sulfur purple photosynthetic bacterial family, the Rhodospirillaceae.</title>
        <authorList>
            <person name="Meyer T."/>
            <person name="Kyndt J."/>
        </authorList>
    </citation>
    <scope>NUCLEOTIDE SEQUENCE [LARGE SCALE GENOMIC DNA]</scope>
    <source>
        <strain evidence="3 4">DSM 15113</strain>
    </source>
</reference>
<evidence type="ECO:0000313" key="4">
    <source>
        <dbReference type="Proteomes" id="UP000324065"/>
    </source>
</evidence>
<dbReference type="AlphaFoldDB" id="A0A5M6IF37"/>
<accession>A0A5M6IF37</accession>
<dbReference type="SUPFAM" id="SSF88874">
    <property type="entry name" value="Receptor-binding domain of short tail fibre protein gp12"/>
    <property type="match status" value="1"/>
</dbReference>
<keyword evidence="1" id="KW-0732">Signal</keyword>
<dbReference type="InterPro" id="IPR037053">
    <property type="entry name" value="Phage_tail_collar_dom_sf"/>
</dbReference>
<feature type="signal peptide" evidence="1">
    <location>
        <begin position="1"/>
        <end position="30"/>
    </location>
</feature>